<name>U9UJW3_RHIID</name>
<reference evidence="1" key="1">
    <citation type="submission" date="2013-07" db="EMBL/GenBank/DDBJ databases">
        <title>The genome of an arbuscular mycorrhizal fungus provides insights into the evolution of the oldest plant symbiosis.</title>
        <authorList>
            <consortium name="DOE Joint Genome Institute"/>
            <person name="Tisserant E."/>
            <person name="Malbreil M."/>
            <person name="Kuo A."/>
            <person name="Kohler A."/>
            <person name="Symeonidi A."/>
            <person name="Balestrini R."/>
            <person name="Charron P."/>
            <person name="Duensing N."/>
            <person name="Frei-dit-Frey N."/>
            <person name="Gianinazzi-Pearson V."/>
            <person name="Gilbert B."/>
            <person name="Handa Y."/>
            <person name="Hijri M."/>
            <person name="Kaul R."/>
            <person name="Kawaguchi M."/>
            <person name="Krajinski F."/>
            <person name="Lammers P."/>
            <person name="Lapierre D."/>
            <person name="Masclaux F.G."/>
            <person name="Murat C."/>
            <person name="Morin E."/>
            <person name="Ndikumana S."/>
            <person name="Pagni M."/>
            <person name="Petitpierre D."/>
            <person name="Requena N."/>
            <person name="Rosikiewicz P."/>
            <person name="Riley R."/>
            <person name="Saito K."/>
            <person name="San Clemente H."/>
            <person name="Shapiro H."/>
            <person name="van Tuinen D."/>
            <person name="Becard G."/>
            <person name="Bonfante P."/>
            <person name="Paszkowski U."/>
            <person name="Shachar-Hill Y."/>
            <person name="Young J.P."/>
            <person name="Sanders I.R."/>
            <person name="Henrissat B."/>
            <person name="Rensing S.A."/>
            <person name="Grigoriev I.V."/>
            <person name="Corradi N."/>
            <person name="Roux C."/>
            <person name="Martin F."/>
        </authorList>
    </citation>
    <scope>NUCLEOTIDE SEQUENCE</scope>
    <source>
        <strain evidence="1">DAOM 197198</strain>
    </source>
</reference>
<proteinExistence type="predicted"/>
<sequence>MLASHKEHYLRNENRVSEKNYNNIHCPASITEEISTRTMAEAIKDFDIEEQLI</sequence>
<gene>
    <name evidence="1" type="ORF">GLOINDRAFT_23391</name>
</gene>
<evidence type="ECO:0000313" key="1">
    <source>
        <dbReference type="EMBL" id="ESA15896.1"/>
    </source>
</evidence>
<dbReference type="HOGENOM" id="CLU_3069834_0_0_1"/>
<accession>U9UJW3</accession>
<dbReference type="AlphaFoldDB" id="U9UJW3"/>
<protein>
    <submittedName>
        <fullName evidence="1">Uncharacterized protein</fullName>
    </submittedName>
</protein>
<organism evidence="1">
    <name type="scientific">Rhizophagus irregularis (strain DAOM 181602 / DAOM 197198 / MUCL 43194)</name>
    <name type="common">Arbuscular mycorrhizal fungus</name>
    <name type="synonym">Glomus intraradices</name>
    <dbReference type="NCBI Taxonomy" id="747089"/>
    <lineage>
        <taxon>Eukaryota</taxon>
        <taxon>Fungi</taxon>
        <taxon>Fungi incertae sedis</taxon>
        <taxon>Mucoromycota</taxon>
        <taxon>Glomeromycotina</taxon>
        <taxon>Glomeromycetes</taxon>
        <taxon>Glomerales</taxon>
        <taxon>Glomeraceae</taxon>
        <taxon>Rhizophagus</taxon>
    </lineage>
</organism>
<dbReference type="EMBL" id="KI281533">
    <property type="protein sequence ID" value="ESA15896.1"/>
    <property type="molecule type" value="Genomic_DNA"/>
</dbReference>